<evidence type="ECO:0000313" key="6">
    <source>
        <dbReference type="EMBL" id="ETS01486.1"/>
    </source>
</evidence>
<evidence type="ECO:0000256" key="4">
    <source>
        <dbReference type="ARBA" id="ARBA00023136"/>
    </source>
</evidence>
<organism evidence="6 7">
    <name type="scientific">Hypocrea jecorina (strain ATCC 56765 / BCRC 32924 / NRRL 11460 / Rut C-30)</name>
    <name type="common">Trichoderma reesei</name>
    <dbReference type="NCBI Taxonomy" id="1344414"/>
    <lineage>
        <taxon>Eukaryota</taxon>
        <taxon>Fungi</taxon>
        <taxon>Dikarya</taxon>
        <taxon>Ascomycota</taxon>
        <taxon>Pezizomycotina</taxon>
        <taxon>Sordariomycetes</taxon>
        <taxon>Hypocreomycetidae</taxon>
        <taxon>Hypocreales</taxon>
        <taxon>Hypocreaceae</taxon>
        <taxon>Trichoderma</taxon>
    </lineage>
</organism>
<evidence type="ECO:0000256" key="2">
    <source>
        <dbReference type="ARBA" id="ARBA00022692"/>
    </source>
</evidence>
<reference evidence="7" key="1">
    <citation type="journal article" date="2013" name="Ind. Biotechnol.">
        <title>Comparative genomics analysis of Trichoderma reesei strains.</title>
        <authorList>
            <person name="Koike H."/>
            <person name="Aerts A."/>
            <person name="LaButti K."/>
            <person name="Grigoriev I.V."/>
            <person name="Baker S.E."/>
        </authorList>
    </citation>
    <scope>NUCLEOTIDE SEQUENCE [LARGE SCALE GENOMIC DNA]</scope>
    <source>
        <strain evidence="7">ATCC 56765 / BCRC 32924 / NRRL 11460 / Rut C-30</strain>
    </source>
</reference>
<evidence type="ECO:0000256" key="1">
    <source>
        <dbReference type="ARBA" id="ARBA00004167"/>
    </source>
</evidence>
<evidence type="ECO:0000313" key="7">
    <source>
        <dbReference type="Proteomes" id="UP000024376"/>
    </source>
</evidence>
<gene>
    <name evidence="6" type="ORF">M419DRAFT_130521</name>
</gene>
<comment type="subcellular location">
    <subcellularLocation>
        <location evidence="1">Membrane</location>
        <topology evidence="1">Single-pass membrane protein</topology>
    </subcellularLocation>
</comment>
<dbReference type="Gene3D" id="3.40.30.10">
    <property type="entry name" value="Glutaredoxin"/>
    <property type="match status" value="2"/>
</dbReference>
<protein>
    <recommendedName>
        <fullName evidence="5">Thioredoxin domain-containing protein</fullName>
    </recommendedName>
</protein>
<accession>A0A024SAF3</accession>
<dbReference type="Pfam" id="PF13848">
    <property type="entry name" value="Thioredoxin_6"/>
    <property type="match status" value="1"/>
</dbReference>
<dbReference type="InterPro" id="IPR052250">
    <property type="entry name" value="PDI_TMX3"/>
</dbReference>
<dbReference type="SUPFAM" id="SSF52833">
    <property type="entry name" value="Thioredoxin-like"/>
    <property type="match status" value="2"/>
</dbReference>
<name>A0A024SAF3_HYPJR</name>
<dbReference type="InterPro" id="IPR013766">
    <property type="entry name" value="Thioredoxin_domain"/>
</dbReference>
<keyword evidence="2" id="KW-0812">Transmembrane</keyword>
<dbReference type="EMBL" id="KI911148">
    <property type="protein sequence ID" value="ETS01486.1"/>
    <property type="molecule type" value="Genomic_DNA"/>
</dbReference>
<evidence type="ECO:0000256" key="3">
    <source>
        <dbReference type="ARBA" id="ARBA00022989"/>
    </source>
</evidence>
<keyword evidence="4" id="KW-0472">Membrane</keyword>
<dbReference type="CDD" id="cd02961">
    <property type="entry name" value="PDI_a_family"/>
    <property type="match status" value="1"/>
</dbReference>
<dbReference type="AlphaFoldDB" id="A0A024SAF3"/>
<feature type="domain" description="Thioredoxin" evidence="5">
    <location>
        <begin position="23"/>
        <end position="81"/>
    </location>
</feature>
<dbReference type="HOGENOM" id="CLU_025879_0_0_1"/>
<dbReference type="KEGG" id="trr:M419DRAFT_130521"/>
<dbReference type="PANTHER" id="PTHR46426:SF1">
    <property type="entry name" value="PROTEIN DISULFIDE-ISOMERASE TMX3"/>
    <property type="match status" value="1"/>
</dbReference>
<dbReference type="PANTHER" id="PTHR46426">
    <property type="entry name" value="PROTEIN DISULFIDE-ISOMERASE TMX3"/>
    <property type="match status" value="1"/>
</dbReference>
<proteinExistence type="predicted"/>
<dbReference type="Pfam" id="PF00085">
    <property type="entry name" value="Thioredoxin"/>
    <property type="match status" value="1"/>
</dbReference>
<evidence type="ECO:0000259" key="5">
    <source>
        <dbReference type="Pfam" id="PF00085"/>
    </source>
</evidence>
<dbReference type="GO" id="GO:0005783">
    <property type="term" value="C:endoplasmic reticulum"/>
    <property type="evidence" value="ECO:0007669"/>
    <property type="project" value="TreeGrafter"/>
</dbReference>
<dbReference type="CDD" id="cd02982">
    <property type="entry name" value="PDI_b'_family"/>
    <property type="match status" value="1"/>
</dbReference>
<dbReference type="OrthoDB" id="427280at2759"/>
<sequence>MTISPSKVCQLREASKLLLEEWQTVQQHVASTATIDCPSSPKLCQEMDVASFPAIRLYRQDGSVTRYRGPRRTAPIDAFVKRALKPSVQNVPGQQLANFITNDDYVFIAKLQGESESINSHYRDFAQEYSDRYSFGIITSGSVPSNGVWCYNNVDGNQHAATDLNDPNALKKLLNLCTAEVIPQLTRRNEMTYLSSGRSLVYYFSNNEADREAYVKALKPIAQRYAEFLQFVTVDSGEYPDMLRNLGVRSAGGLAVQNVHNGHIFPFRGDAAASPGQVDQFIVAISEGRAQPWDGRFDEGQEAHDEL</sequence>
<dbReference type="Proteomes" id="UP000024376">
    <property type="component" value="Unassembled WGS sequence"/>
</dbReference>
<dbReference type="InterPro" id="IPR036249">
    <property type="entry name" value="Thioredoxin-like_sf"/>
</dbReference>
<dbReference type="GO" id="GO:0016020">
    <property type="term" value="C:membrane"/>
    <property type="evidence" value="ECO:0007669"/>
    <property type="project" value="UniProtKB-SubCell"/>
</dbReference>
<keyword evidence="3" id="KW-1133">Transmembrane helix</keyword>